<dbReference type="SUPFAM" id="SSF56059">
    <property type="entry name" value="Glutathione synthetase ATP-binding domain-like"/>
    <property type="match status" value="1"/>
</dbReference>
<accession>A0A1G9L5X0</accession>
<dbReference type="GO" id="GO:0005524">
    <property type="term" value="F:ATP binding"/>
    <property type="evidence" value="ECO:0007669"/>
    <property type="project" value="InterPro"/>
</dbReference>
<dbReference type="EMBL" id="FNHE01000001">
    <property type="protein sequence ID" value="SDL57341.1"/>
    <property type="molecule type" value="Genomic_DNA"/>
</dbReference>
<keyword evidence="3" id="KW-1185">Reference proteome</keyword>
<evidence type="ECO:0000313" key="2">
    <source>
        <dbReference type="EMBL" id="SDL57341.1"/>
    </source>
</evidence>
<evidence type="ECO:0000259" key="1">
    <source>
        <dbReference type="Pfam" id="PF01326"/>
    </source>
</evidence>
<dbReference type="STRING" id="1137991.SAMN05660642_00292"/>
<dbReference type="InterPro" id="IPR013815">
    <property type="entry name" value="ATP_grasp_subdomain_1"/>
</dbReference>
<name>A0A1G9L5X0_9ACTN</name>
<sequence length="271" mass="28189">MTRRPLPLAAVEDETAYGGKAVALGTALRNGLPVPPGIALPAELVAELSGERPARDAVRAVAEQQPGPLAVRSSAIGEDGASSSFAGQHLTVLNLEDPDAVVDAVVRVAASACSPSAVAYRRARGDASVPRCGVVLQRLVPAVAAGVLFSMDPVTGADELVVEASWALGEAVVEGLVIPDRYRLDRCGRVIEQVIGHKDRAVVPRPGGGTATVDVGQERSRQPCLGPEELRALADLARDCDRVFEGPSDVEWACAGGSVSLLQRRPITVLC</sequence>
<dbReference type="Gene3D" id="3.30.470.20">
    <property type="entry name" value="ATP-grasp fold, B domain"/>
    <property type="match status" value="1"/>
</dbReference>
<keyword evidence="2" id="KW-0670">Pyruvate</keyword>
<gene>
    <name evidence="2" type="ORF">SAMN05660642_00292</name>
</gene>
<keyword evidence="2" id="KW-0808">Transferase</keyword>
<dbReference type="GO" id="GO:0016301">
    <property type="term" value="F:kinase activity"/>
    <property type="evidence" value="ECO:0007669"/>
    <property type="project" value="UniProtKB-KW"/>
</dbReference>
<protein>
    <submittedName>
        <fullName evidence="2">Pyruvate phosphate dikinase, PEP/pyruvate binding domain</fullName>
    </submittedName>
</protein>
<dbReference type="RefSeq" id="WP_175479355.1">
    <property type="nucleotide sequence ID" value="NZ_FNHE01000001.1"/>
</dbReference>
<dbReference type="Pfam" id="PF01326">
    <property type="entry name" value="PPDK_N"/>
    <property type="match status" value="1"/>
</dbReference>
<evidence type="ECO:0000313" key="3">
    <source>
        <dbReference type="Proteomes" id="UP000198680"/>
    </source>
</evidence>
<dbReference type="InterPro" id="IPR002192">
    <property type="entry name" value="PPDK_AMP/ATP-bd"/>
</dbReference>
<dbReference type="InterPro" id="IPR051549">
    <property type="entry name" value="PEP_Utilizing_Enz"/>
</dbReference>
<reference evidence="3" key="1">
    <citation type="submission" date="2016-10" db="EMBL/GenBank/DDBJ databases">
        <authorList>
            <person name="Varghese N."/>
            <person name="Submissions S."/>
        </authorList>
    </citation>
    <scope>NUCLEOTIDE SEQUENCE [LARGE SCALE GENOMIC DNA]</scope>
    <source>
        <strain evidence="3">DSM 45419</strain>
    </source>
</reference>
<dbReference type="AlphaFoldDB" id="A0A1G9L5X0"/>
<dbReference type="Gene3D" id="3.30.1490.20">
    <property type="entry name" value="ATP-grasp fold, A domain"/>
    <property type="match status" value="1"/>
</dbReference>
<dbReference type="Proteomes" id="UP000198680">
    <property type="component" value="Unassembled WGS sequence"/>
</dbReference>
<dbReference type="PANTHER" id="PTHR43615:SF1">
    <property type="entry name" value="PPDK_N DOMAIN-CONTAINING PROTEIN"/>
    <property type="match status" value="1"/>
</dbReference>
<keyword evidence="2" id="KW-0418">Kinase</keyword>
<organism evidence="2 3">
    <name type="scientific">Geodermatophilus siccatus</name>
    <dbReference type="NCBI Taxonomy" id="1137991"/>
    <lineage>
        <taxon>Bacteria</taxon>
        <taxon>Bacillati</taxon>
        <taxon>Actinomycetota</taxon>
        <taxon>Actinomycetes</taxon>
        <taxon>Geodermatophilales</taxon>
        <taxon>Geodermatophilaceae</taxon>
        <taxon>Geodermatophilus</taxon>
    </lineage>
</organism>
<dbReference type="PANTHER" id="PTHR43615">
    <property type="entry name" value="PHOSPHOENOLPYRUVATE SYNTHASE-RELATED"/>
    <property type="match status" value="1"/>
</dbReference>
<feature type="domain" description="Pyruvate phosphate dikinase AMP/ATP-binding" evidence="1">
    <location>
        <begin position="64"/>
        <end position="269"/>
    </location>
</feature>
<proteinExistence type="predicted"/>